<dbReference type="PANTHER" id="PTHR10953:SF5">
    <property type="entry name" value="SUMO-ACTIVATING ENZYME SUBUNIT 2"/>
    <property type="match status" value="1"/>
</dbReference>
<dbReference type="InterPro" id="IPR019572">
    <property type="entry name" value="UBA_E1_SCCH"/>
</dbReference>
<comment type="similarity">
    <text evidence="1">Belongs to the ubiquitin-activating E1 family.</text>
</comment>
<keyword evidence="10" id="KW-1185">Reference proteome</keyword>
<keyword evidence="3" id="KW-0833">Ubl conjugation pathway</keyword>
<feature type="region of interest" description="Disordered" evidence="6">
    <location>
        <begin position="60"/>
        <end position="85"/>
    </location>
</feature>
<keyword evidence="2" id="KW-0547">Nucleotide-binding</keyword>
<comment type="caution">
    <text evidence="9">The sequence shown here is derived from an EMBL/GenBank/DDBJ whole genome shotgun (WGS) entry which is preliminary data.</text>
</comment>
<evidence type="ECO:0000256" key="2">
    <source>
        <dbReference type="ARBA" id="ARBA00022741"/>
    </source>
</evidence>
<keyword evidence="4" id="KW-0067">ATP-binding</keyword>
<reference evidence="9" key="1">
    <citation type="submission" date="2017-12" db="EMBL/GenBank/DDBJ databases">
        <title>Gene loss provides genomic basis for host adaptation in cereal stripe rust fungi.</title>
        <authorList>
            <person name="Xia C."/>
        </authorList>
    </citation>
    <scope>NUCLEOTIDE SEQUENCE [LARGE SCALE GENOMIC DNA]</scope>
    <source>
        <strain evidence="9">93-210</strain>
    </source>
</reference>
<evidence type="ECO:0000256" key="3">
    <source>
        <dbReference type="ARBA" id="ARBA00022786"/>
    </source>
</evidence>
<evidence type="ECO:0000256" key="1">
    <source>
        <dbReference type="ARBA" id="ARBA00005673"/>
    </source>
</evidence>
<dbReference type="FunFam" id="1.10.10.520:FF:000011">
    <property type="entry name" value="Ubiquitin-activating enzyme E1-like"/>
    <property type="match status" value="1"/>
</dbReference>
<evidence type="ECO:0000256" key="5">
    <source>
        <dbReference type="ARBA" id="ARBA00043952"/>
    </source>
</evidence>
<accession>A0A2S4W5J8</accession>
<organism evidence="9 10">
    <name type="scientific">Puccinia striiformis</name>
    <dbReference type="NCBI Taxonomy" id="27350"/>
    <lineage>
        <taxon>Eukaryota</taxon>
        <taxon>Fungi</taxon>
        <taxon>Dikarya</taxon>
        <taxon>Basidiomycota</taxon>
        <taxon>Pucciniomycotina</taxon>
        <taxon>Pucciniomycetes</taxon>
        <taxon>Pucciniales</taxon>
        <taxon>Pucciniaceae</taxon>
        <taxon>Puccinia</taxon>
    </lineage>
</organism>
<evidence type="ECO:0000256" key="4">
    <source>
        <dbReference type="ARBA" id="ARBA00022840"/>
    </source>
</evidence>
<name>A0A2S4W5J8_9BASI</name>
<dbReference type="Gene3D" id="3.10.290.20">
    <property type="entry name" value="Ubiquitin-like 2 activating enzyme e1b. Chain: B, domain 3"/>
    <property type="match status" value="1"/>
</dbReference>
<dbReference type="GO" id="GO:0016925">
    <property type="term" value="P:protein sumoylation"/>
    <property type="evidence" value="ECO:0007669"/>
    <property type="project" value="TreeGrafter"/>
</dbReference>
<dbReference type="Gene3D" id="1.10.10.520">
    <property type="entry name" value="Ubiquitin activating enzymes (Uba3). Chain: B, domain 2"/>
    <property type="match status" value="1"/>
</dbReference>
<dbReference type="InterPro" id="IPR035985">
    <property type="entry name" value="Ubiquitin-activating_enz"/>
</dbReference>
<dbReference type="GO" id="GO:0031510">
    <property type="term" value="C:SUMO activating enzyme complex"/>
    <property type="evidence" value="ECO:0007669"/>
    <property type="project" value="TreeGrafter"/>
</dbReference>
<dbReference type="VEuPathDB" id="FungiDB:PSTT_00777"/>
<evidence type="ECO:0008006" key="11">
    <source>
        <dbReference type="Google" id="ProtNLM"/>
    </source>
</evidence>
<dbReference type="SUPFAM" id="SSF69572">
    <property type="entry name" value="Activating enzymes of the ubiquitin-like proteins"/>
    <property type="match status" value="1"/>
</dbReference>
<feature type="domain" description="THIF-type NAD/FAD binding fold" evidence="7">
    <location>
        <begin position="96"/>
        <end position="508"/>
    </location>
</feature>
<dbReference type="EMBL" id="PKSL01000004">
    <property type="protein sequence ID" value="POW17041.1"/>
    <property type="molecule type" value="Genomic_DNA"/>
</dbReference>
<dbReference type="AlphaFoldDB" id="A0A2S4W5J8"/>
<dbReference type="GO" id="GO:0019948">
    <property type="term" value="F:SUMO activating enzyme activity"/>
    <property type="evidence" value="ECO:0007669"/>
    <property type="project" value="TreeGrafter"/>
</dbReference>
<feature type="region of interest" description="Disordered" evidence="6">
    <location>
        <begin position="664"/>
        <end position="747"/>
    </location>
</feature>
<dbReference type="GO" id="GO:0005524">
    <property type="term" value="F:ATP binding"/>
    <property type="evidence" value="ECO:0007669"/>
    <property type="project" value="UniProtKB-KW"/>
</dbReference>
<dbReference type="Pfam" id="PF10585">
    <property type="entry name" value="UBA_E1_SCCH"/>
    <property type="match status" value="1"/>
</dbReference>
<proteinExistence type="inferred from homology"/>
<dbReference type="Gene3D" id="3.40.50.720">
    <property type="entry name" value="NAD(P)-binding Rossmann-like Domain"/>
    <property type="match status" value="1"/>
</dbReference>
<dbReference type="GO" id="GO:0005737">
    <property type="term" value="C:cytoplasm"/>
    <property type="evidence" value="ECO:0007669"/>
    <property type="project" value="TreeGrafter"/>
</dbReference>
<evidence type="ECO:0000313" key="10">
    <source>
        <dbReference type="Proteomes" id="UP000239156"/>
    </source>
</evidence>
<dbReference type="PANTHER" id="PTHR10953">
    <property type="entry name" value="UBIQUITIN-ACTIVATING ENZYME E1"/>
    <property type="match status" value="1"/>
</dbReference>
<evidence type="ECO:0000259" key="7">
    <source>
        <dbReference type="Pfam" id="PF00899"/>
    </source>
</evidence>
<dbReference type="InterPro" id="IPR023318">
    <property type="entry name" value="Ub_act_enz_dom_a_sf"/>
</dbReference>
<evidence type="ECO:0000313" key="9">
    <source>
        <dbReference type="EMBL" id="POW17041.1"/>
    </source>
</evidence>
<evidence type="ECO:0000259" key="8">
    <source>
        <dbReference type="Pfam" id="PF10585"/>
    </source>
</evidence>
<dbReference type="Proteomes" id="UP000239156">
    <property type="component" value="Unassembled WGS sequence"/>
</dbReference>
<feature type="compositionally biased region" description="Basic and acidic residues" evidence="6">
    <location>
        <begin position="505"/>
        <end position="515"/>
    </location>
</feature>
<sequence length="761" mass="85209">VDRLLSIKEPSQLSRRRALSSASASEISFQNGRARCVLICASCGDEGVVVEVRAPKSPQTHFGDLLPSETSLQPPTRKKMAQTSTSPSRYSHLETLFGARTRDRIRNCSVLVIGTGGIGCELLKNLVCTGFGNYHHIDTSNLNRQFLFQKKHLKRPKAIVARETASAFNPDVTIHALHANVMDPQFDQAYFKSFDLVLNALDNLAARRHVNKMCVMTKVPLIESGTAGYNGQVQPIRSYVPFAQHHLRPYIASSGRRTTFSHNCLDPKMKMKERIWTKLSKMAKAVSPCMWRNSVLHLKEASIRADSRLPSIENSEEVETLKEEVKRMKEIRAQLDSPEMSKIVFEKLFQEDIKRLLMMEDMWEHRRAPTPLNYDQLASQELNQPDNGHQNQQAVPSAGCLKDQQTLTLKNSFDLFCSSLLALGKRIQSDAAHEPLRWDKDDDDALDFVTAASNLRATIFDISQKTRFDVKEMAGNIIPAIATTNSAVSALIVFQAINILSQSKEQDKTTQKDIEANEGGQPDHLPRIAACRPWYSKTAERMIVAGSIDPPNPHCEVCQVVYSTVHVHPDCTLKEFIKQVLKGKLYDDEDEESITIQEGDRLLYDPDYTDNSIKTFKELSLIDGQVERVLRITDEAEHYVPLMFTISKSSAPTTADKILVEDLPDILPHRPAPKPVSKPASDLGDNSDIEQVDAQNGSNGTKKRRTGPAVSGSNKDDDIIVVIDQLDDDHSNPRPTKKIKLDQHQSNHPVSNDLVEIVEIS</sequence>
<protein>
    <recommendedName>
        <fullName evidence="11">Ubiquitin-activating enzyme E1-like</fullName>
    </recommendedName>
</protein>
<dbReference type="InterPro" id="IPR045886">
    <property type="entry name" value="ThiF/MoeB/HesA"/>
</dbReference>
<dbReference type="Pfam" id="PF00899">
    <property type="entry name" value="ThiF"/>
    <property type="match status" value="1"/>
</dbReference>
<feature type="region of interest" description="Disordered" evidence="6">
    <location>
        <begin position="505"/>
        <end position="524"/>
    </location>
</feature>
<evidence type="ECO:0000256" key="6">
    <source>
        <dbReference type="SAM" id="MobiDB-lite"/>
    </source>
</evidence>
<comment type="pathway">
    <text evidence="5">Protein modification.</text>
</comment>
<dbReference type="InterPro" id="IPR000594">
    <property type="entry name" value="ThiF_NAD_FAD-bd"/>
</dbReference>
<feature type="non-terminal residue" evidence="9">
    <location>
        <position position="1"/>
    </location>
</feature>
<dbReference type="VEuPathDB" id="FungiDB:PSHT_05929"/>
<feature type="domain" description="Ubiquitin-activating enzyme SCCH" evidence="8">
    <location>
        <begin position="398"/>
        <end position="471"/>
    </location>
</feature>
<gene>
    <name evidence="9" type="ORF">PSTT_00777</name>
</gene>